<dbReference type="GO" id="GO:0005769">
    <property type="term" value="C:early endosome"/>
    <property type="evidence" value="ECO:0007669"/>
    <property type="project" value="TreeGrafter"/>
</dbReference>
<evidence type="ECO:0000313" key="4">
    <source>
        <dbReference type="Ensembl" id="ENSPMRP00000032819.1"/>
    </source>
</evidence>
<keyword evidence="5" id="KW-1185">Reference proteome</keyword>
<dbReference type="GO" id="GO:0005886">
    <property type="term" value="C:plasma membrane"/>
    <property type="evidence" value="ECO:0007669"/>
    <property type="project" value="TreeGrafter"/>
</dbReference>
<evidence type="ECO:0000256" key="3">
    <source>
        <dbReference type="SAM" id="MobiDB-lite"/>
    </source>
</evidence>
<evidence type="ECO:0000256" key="2">
    <source>
        <dbReference type="ARBA" id="ARBA00023136"/>
    </source>
</evidence>
<dbReference type="AlphaFoldDB" id="A0A670KB29"/>
<dbReference type="GO" id="GO:0072546">
    <property type="term" value="C:EMC complex"/>
    <property type="evidence" value="ECO:0007669"/>
    <property type="project" value="TreeGrafter"/>
</dbReference>
<accession>A0A670KB29</accession>
<dbReference type="PANTHER" id="PTHR21181">
    <property type="match status" value="1"/>
</dbReference>
<dbReference type="GO" id="GO:0005794">
    <property type="term" value="C:Golgi apparatus"/>
    <property type="evidence" value="ECO:0007669"/>
    <property type="project" value="TreeGrafter"/>
</dbReference>
<proteinExistence type="predicted"/>
<evidence type="ECO:0000256" key="1">
    <source>
        <dbReference type="ARBA" id="ARBA00004370"/>
    </source>
</evidence>
<dbReference type="Ensembl" id="ENSPMRT00000034802.1">
    <property type="protein sequence ID" value="ENSPMRP00000032819.1"/>
    <property type="gene ID" value="ENSPMRG00000021271.1"/>
</dbReference>
<organism evidence="4 5">
    <name type="scientific">Podarcis muralis</name>
    <name type="common">Wall lizard</name>
    <name type="synonym">Lacerta muralis</name>
    <dbReference type="NCBI Taxonomy" id="64176"/>
    <lineage>
        <taxon>Eukaryota</taxon>
        <taxon>Metazoa</taxon>
        <taxon>Chordata</taxon>
        <taxon>Craniata</taxon>
        <taxon>Vertebrata</taxon>
        <taxon>Euteleostomi</taxon>
        <taxon>Lepidosauria</taxon>
        <taxon>Squamata</taxon>
        <taxon>Bifurcata</taxon>
        <taxon>Unidentata</taxon>
        <taxon>Episquamata</taxon>
        <taxon>Laterata</taxon>
        <taxon>Lacertibaenia</taxon>
        <taxon>Lacertidae</taxon>
        <taxon>Podarcis</taxon>
    </lineage>
</organism>
<evidence type="ECO:0000313" key="5">
    <source>
        <dbReference type="Proteomes" id="UP000472272"/>
    </source>
</evidence>
<feature type="compositionally biased region" description="Basic and acidic residues" evidence="3">
    <location>
        <begin position="35"/>
        <end position="48"/>
    </location>
</feature>
<reference evidence="4" key="2">
    <citation type="submission" date="2025-09" db="UniProtKB">
        <authorList>
            <consortium name="Ensembl"/>
        </authorList>
    </citation>
    <scope>IDENTIFICATION</scope>
</reference>
<sequence length="284" mass="32164">MENSFSQLQYTKKSHSSPCFVYGYLSVMRKALGDKRRTGRGAEGEEKRRQTHPLRNSGATEPRESLAAKKGVWRSHWQAQLNSAPPTSADSRRRRRHQQRPRLPPSSLRRLLERLPPASAAHYFIPARRSAKARLVASRSRLSSRRKLPAGRACACAAPAVPVRERGRRWRPPLCGKGWSASDSSPWRTRPSPPRSIVLQTLLAFAVTCYGIVHIAGEFKDMDATSELKNKTFDTLRNHPSFYVFNHRGRVLFQSPDTVHSSSSRDALSSSTSLKLRKFEPLRR</sequence>
<dbReference type="GeneTree" id="ENSGT00510000047104"/>
<dbReference type="PANTHER" id="PTHR21181:SF7">
    <property type="entry name" value="ER MEMBRANE PROTEIN COMPLEX SUBUNIT 5"/>
    <property type="match status" value="1"/>
</dbReference>
<comment type="subcellular location">
    <subcellularLocation>
        <location evidence="1">Membrane</location>
    </subcellularLocation>
</comment>
<gene>
    <name evidence="4" type="primary">MMGT1</name>
</gene>
<dbReference type="GO" id="GO:0022890">
    <property type="term" value="F:inorganic cation transmembrane transporter activity"/>
    <property type="evidence" value="ECO:0007669"/>
    <property type="project" value="TreeGrafter"/>
</dbReference>
<feature type="region of interest" description="Disordered" evidence="3">
    <location>
        <begin position="35"/>
        <end position="111"/>
    </location>
</feature>
<keyword evidence="2" id="KW-0472">Membrane</keyword>
<protein>
    <submittedName>
        <fullName evidence="4">Membrane magnesium transporter 1</fullName>
    </submittedName>
</protein>
<name>A0A670KB29_PODMU</name>
<dbReference type="Proteomes" id="UP000472272">
    <property type="component" value="Unplaced"/>
</dbReference>
<reference evidence="4" key="1">
    <citation type="submission" date="2025-08" db="UniProtKB">
        <authorList>
            <consortium name="Ensembl"/>
        </authorList>
    </citation>
    <scope>IDENTIFICATION</scope>
</reference>